<protein>
    <recommendedName>
        <fullName evidence="6">Tetratricopeptide repeat protein</fullName>
    </recommendedName>
</protein>
<evidence type="ECO:0008006" key="6">
    <source>
        <dbReference type="Google" id="ProtNLM"/>
    </source>
</evidence>
<evidence type="ECO:0000313" key="5">
    <source>
        <dbReference type="Proteomes" id="UP000282574"/>
    </source>
</evidence>
<dbReference type="Pfam" id="PF14559">
    <property type="entry name" value="TPR_19"/>
    <property type="match status" value="1"/>
</dbReference>
<dbReference type="InterPro" id="IPR011990">
    <property type="entry name" value="TPR-like_helical_dom_sf"/>
</dbReference>
<evidence type="ECO:0000256" key="3">
    <source>
        <dbReference type="PROSITE-ProRule" id="PRU00339"/>
    </source>
</evidence>
<feature type="repeat" description="TPR" evidence="3">
    <location>
        <begin position="22"/>
        <end position="55"/>
    </location>
</feature>
<gene>
    <name evidence="4" type="ORF">DSM107010_53290</name>
</gene>
<keyword evidence="5" id="KW-1185">Reference proteome</keyword>
<keyword evidence="1" id="KW-0677">Repeat</keyword>
<dbReference type="InterPro" id="IPR019734">
    <property type="entry name" value="TPR_rpt"/>
</dbReference>
<sequence>MTATTNNKLNSIDEFPSAVEVAKIWQQKGTQLANLGKHTEALNYLNRAITIYEDNPTALVMRAVVLIHLGQNEAALTDCDRALTINPKDKQAWLFKGVALNYLGRYEQCYASYDRALGIERRSSVYRLVQVWKGIFGVGRSDSAAMTSST</sequence>
<dbReference type="RefSeq" id="WP_015153432.1">
    <property type="nucleotide sequence ID" value="NZ_JAVKZF010000002.1"/>
</dbReference>
<reference evidence="4 5" key="1">
    <citation type="journal article" date="2019" name="Genome Biol. Evol.">
        <title>Day and night: Metabolic profiles and evolutionary relationships of six axenic non-marine cyanobacteria.</title>
        <authorList>
            <person name="Will S.E."/>
            <person name="Henke P."/>
            <person name="Boedeker C."/>
            <person name="Huang S."/>
            <person name="Brinkmann H."/>
            <person name="Rohde M."/>
            <person name="Jarek M."/>
            <person name="Friedl T."/>
            <person name="Seufert S."/>
            <person name="Schumacher M."/>
            <person name="Overmann J."/>
            <person name="Neumann-Schaal M."/>
            <person name="Petersen J."/>
        </authorList>
    </citation>
    <scope>NUCLEOTIDE SEQUENCE [LARGE SCALE GENOMIC DNA]</scope>
    <source>
        <strain evidence="4 5">SAG 39.79</strain>
    </source>
</reference>
<dbReference type="PROSITE" id="PS50005">
    <property type="entry name" value="TPR"/>
    <property type="match status" value="1"/>
</dbReference>
<keyword evidence="2 3" id="KW-0802">TPR repeat</keyword>
<name>A0AB37UCQ1_9CYAN</name>
<accession>A0AB37UCQ1</accession>
<proteinExistence type="predicted"/>
<evidence type="ECO:0000256" key="2">
    <source>
        <dbReference type="ARBA" id="ARBA00022803"/>
    </source>
</evidence>
<comment type="caution">
    <text evidence="4">The sequence shown here is derived from an EMBL/GenBank/DDBJ whole genome shotgun (WGS) entry which is preliminary data.</text>
</comment>
<dbReference type="Proteomes" id="UP000282574">
    <property type="component" value="Unassembled WGS sequence"/>
</dbReference>
<evidence type="ECO:0000256" key="1">
    <source>
        <dbReference type="ARBA" id="ARBA00022737"/>
    </source>
</evidence>
<dbReference type="InterPro" id="IPR050498">
    <property type="entry name" value="Ycf3"/>
</dbReference>
<evidence type="ECO:0000313" key="4">
    <source>
        <dbReference type="EMBL" id="RUT06271.1"/>
    </source>
</evidence>
<organism evidence="4 5">
    <name type="scientific">Chroococcidiopsis cubana SAG 39.79</name>
    <dbReference type="NCBI Taxonomy" id="388085"/>
    <lineage>
        <taxon>Bacteria</taxon>
        <taxon>Bacillati</taxon>
        <taxon>Cyanobacteriota</taxon>
        <taxon>Cyanophyceae</taxon>
        <taxon>Chroococcidiopsidales</taxon>
        <taxon>Chroococcidiopsidaceae</taxon>
        <taxon>Chroococcidiopsis</taxon>
    </lineage>
</organism>
<dbReference type="PANTHER" id="PTHR44858:SF1">
    <property type="entry name" value="UDP-N-ACETYLGLUCOSAMINE--PEPTIDE N-ACETYLGLUCOSAMINYLTRANSFERASE SPINDLY-RELATED"/>
    <property type="match status" value="1"/>
</dbReference>
<dbReference type="SMART" id="SM00028">
    <property type="entry name" value="TPR"/>
    <property type="match status" value="3"/>
</dbReference>
<dbReference type="Gene3D" id="1.25.40.10">
    <property type="entry name" value="Tetratricopeptide repeat domain"/>
    <property type="match status" value="1"/>
</dbReference>
<dbReference type="AlphaFoldDB" id="A0AB37UCQ1"/>
<dbReference type="SUPFAM" id="SSF48452">
    <property type="entry name" value="TPR-like"/>
    <property type="match status" value="1"/>
</dbReference>
<dbReference type="PANTHER" id="PTHR44858">
    <property type="entry name" value="TETRATRICOPEPTIDE REPEAT PROTEIN 6"/>
    <property type="match status" value="1"/>
</dbReference>
<dbReference type="EMBL" id="RSCK01000070">
    <property type="protein sequence ID" value="RUT06271.1"/>
    <property type="molecule type" value="Genomic_DNA"/>
</dbReference>